<proteinExistence type="predicted"/>
<accession>A0A2P2J787</accession>
<dbReference type="EMBL" id="GGEC01008861">
    <property type="protein sequence ID" value="MBW89344.1"/>
    <property type="molecule type" value="Transcribed_RNA"/>
</dbReference>
<reference evidence="1" key="1">
    <citation type="submission" date="2018-02" db="EMBL/GenBank/DDBJ databases">
        <title>Rhizophora mucronata_Transcriptome.</title>
        <authorList>
            <person name="Meera S.P."/>
            <person name="Sreeshan A."/>
            <person name="Augustine A."/>
        </authorList>
    </citation>
    <scope>NUCLEOTIDE SEQUENCE</scope>
    <source>
        <tissue evidence="1">Leaf</tissue>
    </source>
</reference>
<organism evidence="1">
    <name type="scientific">Rhizophora mucronata</name>
    <name type="common">Asiatic mangrove</name>
    <dbReference type="NCBI Taxonomy" id="61149"/>
    <lineage>
        <taxon>Eukaryota</taxon>
        <taxon>Viridiplantae</taxon>
        <taxon>Streptophyta</taxon>
        <taxon>Embryophyta</taxon>
        <taxon>Tracheophyta</taxon>
        <taxon>Spermatophyta</taxon>
        <taxon>Magnoliopsida</taxon>
        <taxon>eudicotyledons</taxon>
        <taxon>Gunneridae</taxon>
        <taxon>Pentapetalae</taxon>
        <taxon>rosids</taxon>
        <taxon>fabids</taxon>
        <taxon>Malpighiales</taxon>
        <taxon>Rhizophoraceae</taxon>
        <taxon>Rhizophora</taxon>
    </lineage>
</organism>
<name>A0A2P2J787_RHIMU</name>
<protein>
    <submittedName>
        <fullName evidence="1">Uncharacterized protein</fullName>
    </submittedName>
</protein>
<evidence type="ECO:0000313" key="1">
    <source>
        <dbReference type="EMBL" id="MBW89344.1"/>
    </source>
</evidence>
<sequence length="97" mass="11013">MVQSAASCMVVTASDVGQVPTSMNEGILKEQMQESTLRIENMWDPPKANENQHSLRNSIKYLLSTIITSLSDEITSSLIYRLAKRVKKKKTMKLNRR</sequence>
<dbReference type="AlphaFoldDB" id="A0A2P2J787"/>